<keyword evidence="2" id="KW-1185">Reference proteome</keyword>
<evidence type="ECO:0000313" key="1">
    <source>
        <dbReference type="EMBL" id="QQL45951.1"/>
    </source>
</evidence>
<protein>
    <submittedName>
        <fullName evidence="1">Uncharacterized protein</fullName>
    </submittedName>
</protein>
<proteinExistence type="predicted"/>
<sequence>MKSHEAIQGALKQSSPKQVAADLGISLSLIYKWAQPQDALGSGSRNPLDRIATMYDSTGDTGIIQWLCHHAGGYFVRNPDRSAEPPEHVMPATNEMVSQFATLLTSISQAADDNAITEEEAETIRHAWNELKSFAEEFVTCCEEGDFDPIRRANARSQSSPATS</sequence>
<dbReference type="KEGG" id="soa:G3M56_005055"/>
<organism evidence="1 2">
    <name type="scientific">Sulfuriroseicoccus oceanibius</name>
    <dbReference type="NCBI Taxonomy" id="2707525"/>
    <lineage>
        <taxon>Bacteria</taxon>
        <taxon>Pseudomonadati</taxon>
        <taxon>Verrucomicrobiota</taxon>
        <taxon>Verrucomicrobiia</taxon>
        <taxon>Verrucomicrobiales</taxon>
        <taxon>Verrucomicrobiaceae</taxon>
        <taxon>Sulfuriroseicoccus</taxon>
    </lineage>
</organism>
<gene>
    <name evidence="1" type="ORF">G3M56_005055</name>
</gene>
<dbReference type="AlphaFoldDB" id="A0A6B3LE00"/>
<name>A0A6B3LE00_9BACT</name>
<dbReference type="Pfam" id="PF06892">
    <property type="entry name" value="Phage_CP76"/>
    <property type="match status" value="1"/>
</dbReference>
<dbReference type="InterPro" id="IPR009679">
    <property type="entry name" value="Phage_186_CII-like"/>
</dbReference>
<dbReference type="RefSeq" id="WP_164364111.1">
    <property type="nucleotide sequence ID" value="NZ_CP066776.1"/>
</dbReference>
<evidence type="ECO:0000313" key="2">
    <source>
        <dbReference type="Proteomes" id="UP000475117"/>
    </source>
</evidence>
<dbReference type="GO" id="GO:0003677">
    <property type="term" value="F:DNA binding"/>
    <property type="evidence" value="ECO:0007669"/>
    <property type="project" value="InterPro"/>
</dbReference>
<dbReference type="Proteomes" id="UP000475117">
    <property type="component" value="Chromosome"/>
</dbReference>
<dbReference type="EMBL" id="CP066776">
    <property type="protein sequence ID" value="QQL45951.1"/>
    <property type="molecule type" value="Genomic_DNA"/>
</dbReference>
<reference evidence="1 2" key="1">
    <citation type="submission" date="2020-12" db="EMBL/GenBank/DDBJ databases">
        <title>Sulforoseuscoccus oceanibium gen. nov., sp. nov., a representative of the phylum Verrucomicrobia with special cytoplasmic membrane, and proposal of Sulforoseuscoccusaceae fam. nov.</title>
        <authorList>
            <person name="Xi F."/>
        </authorList>
    </citation>
    <scope>NUCLEOTIDE SEQUENCE [LARGE SCALE GENOMIC DNA]</scope>
    <source>
        <strain evidence="1 2">T37</strain>
    </source>
</reference>
<accession>A0A6B3LE00</accession>